<comment type="catalytic activity">
    <reaction evidence="13">
        <text>a 5,6-dihydrouridine in mRNA + NAD(+) = a uridine in mRNA + NADH + H(+)</text>
        <dbReference type="Rhea" id="RHEA:69851"/>
        <dbReference type="Rhea" id="RHEA-COMP:14658"/>
        <dbReference type="Rhea" id="RHEA-COMP:17789"/>
        <dbReference type="ChEBI" id="CHEBI:15378"/>
        <dbReference type="ChEBI" id="CHEBI:57540"/>
        <dbReference type="ChEBI" id="CHEBI:57945"/>
        <dbReference type="ChEBI" id="CHEBI:65315"/>
        <dbReference type="ChEBI" id="CHEBI:74443"/>
    </reaction>
    <physiologicalReaction direction="right-to-left" evidence="13">
        <dbReference type="Rhea" id="RHEA:69853"/>
    </physiologicalReaction>
</comment>
<comment type="catalytic activity">
    <reaction evidence="15">
        <text>a 5,6-dihydrouridine in mRNA + NADP(+) = a uridine in mRNA + NADPH + H(+)</text>
        <dbReference type="Rhea" id="RHEA:69855"/>
        <dbReference type="Rhea" id="RHEA-COMP:14658"/>
        <dbReference type="Rhea" id="RHEA-COMP:17789"/>
        <dbReference type="ChEBI" id="CHEBI:15378"/>
        <dbReference type="ChEBI" id="CHEBI:57783"/>
        <dbReference type="ChEBI" id="CHEBI:58349"/>
        <dbReference type="ChEBI" id="CHEBI:65315"/>
        <dbReference type="ChEBI" id="CHEBI:74443"/>
    </reaction>
    <physiologicalReaction direction="right-to-left" evidence="15">
        <dbReference type="Rhea" id="RHEA:69857"/>
    </physiologicalReaction>
</comment>
<dbReference type="PROSITE" id="PS01136">
    <property type="entry name" value="UPF0034"/>
    <property type="match status" value="1"/>
</dbReference>
<keyword evidence="20" id="KW-1185">Reference proteome</keyword>
<evidence type="ECO:0000259" key="18">
    <source>
        <dbReference type="Pfam" id="PF01207"/>
    </source>
</evidence>
<dbReference type="PANTHER" id="PTHR11082">
    <property type="entry name" value="TRNA-DIHYDROURIDINE SYNTHASE"/>
    <property type="match status" value="1"/>
</dbReference>
<evidence type="ECO:0000256" key="14">
    <source>
        <dbReference type="ARBA" id="ARBA00048934"/>
    </source>
</evidence>
<dbReference type="Pfam" id="PF01207">
    <property type="entry name" value="Dus"/>
    <property type="match status" value="1"/>
</dbReference>
<dbReference type="GO" id="GO:0017150">
    <property type="term" value="F:tRNA dihydrouridine synthase activity"/>
    <property type="evidence" value="ECO:0007669"/>
    <property type="project" value="InterPro"/>
</dbReference>
<comment type="cofactor">
    <cofactor evidence="1">
        <name>FMN</name>
        <dbReference type="ChEBI" id="CHEBI:58210"/>
    </cofactor>
</comment>
<dbReference type="EC" id="1.3.1.88" evidence="10"/>
<reference evidence="19 20" key="1">
    <citation type="journal article" date="2019" name="Nat. Ecol. Evol.">
        <title>Megaphylogeny resolves global patterns of mushroom evolution.</title>
        <authorList>
            <person name="Varga T."/>
            <person name="Krizsan K."/>
            <person name="Foldi C."/>
            <person name="Dima B."/>
            <person name="Sanchez-Garcia M."/>
            <person name="Sanchez-Ramirez S."/>
            <person name="Szollosi G.J."/>
            <person name="Szarkandi J.G."/>
            <person name="Papp V."/>
            <person name="Albert L."/>
            <person name="Andreopoulos W."/>
            <person name="Angelini C."/>
            <person name="Antonin V."/>
            <person name="Barry K.W."/>
            <person name="Bougher N.L."/>
            <person name="Buchanan P."/>
            <person name="Buyck B."/>
            <person name="Bense V."/>
            <person name="Catcheside P."/>
            <person name="Chovatia M."/>
            <person name="Cooper J."/>
            <person name="Damon W."/>
            <person name="Desjardin D."/>
            <person name="Finy P."/>
            <person name="Geml J."/>
            <person name="Haridas S."/>
            <person name="Hughes K."/>
            <person name="Justo A."/>
            <person name="Karasinski D."/>
            <person name="Kautmanova I."/>
            <person name="Kiss B."/>
            <person name="Kocsube S."/>
            <person name="Kotiranta H."/>
            <person name="LaButti K.M."/>
            <person name="Lechner B.E."/>
            <person name="Liimatainen K."/>
            <person name="Lipzen A."/>
            <person name="Lukacs Z."/>
            <person name="Mihaltcheva S."/>
            <person name="Morgado L.N."/>
            <person name="Niskanen T."/>
            <person name="Noordeloos M.E."/>
            <person name="Ohm R.A."/>
            <person name="Ortiz-Santana B."/>
            <person name="Ovrebo C."/>
            <person name="Racz N."/>
            <person name="Riley R."/>
            <person name="Savchenko A."/>
            <person name="Shiryaev A."/>
            <person name="Soop K."/>
            <person name="Spirin V."/>
            <person name="Szebenyi C."/>
            <person name="Tomsovsky M."/>
            <person name="Tulloss R.E."/>
            <person name="Uehling J."/>
            <person name="Grigoriev I.V."/>
            <person name="Vagvolgyi C."/>
            <person name="Papp T."/>
            <person name="Martin F.M."/>
            <person name="Miettinen O."/>
            <person name="Hibbett D.S."/>
            <person name="Nagy L.G."/>
        </authorList>
    </citation>
    <scope>NUCLEOTIDE SEQUENCE [LARGE SCALE GENOMIC DNA]</scope>
    <source>
        <strain evidence="19 20">CBS 121175</strain>
    </source>
</reference>
<evidence type="ECO:0000313" key="20">
    <source>
        <dbReference type="Proteomes" id="UP000307440"/>
    </source>
</evidence>
<evidence type="ECO:0000256" key="5">
    <source>
        <dbReference type="ARBA" id="ARBA00022694"/>
    </source>
</evidence>
<dbReference type="SUPFAM" id="SSF51395">
    <property type="entry name" value="FMN-linked oxidoreductases"/>
    <property type="match status" value="1"/>
</dbReference>
<feature type="compositionally biased region" description="Low complexity" evidence="17">
    <location>
        <begin position="1"/>
        <end position="20"/>
    </location>
</feature>
<evidence type="ECO:0000256" key="8">
    <source>
        <dbReference type="ARBA" id="ARBA00023027"/>
    </source>
</evidence>
<keyword evidence="4" id="KW-0507">mRNA processing</keyword>
<dbReference type="GO" id="GO:0006397">
    <property type="term" value="P:mRNA processing"/>
    <property type="evidence" value="ECO:0007669"/>
    <property type="project" value="UniProtKB-KW"/>
</dbReference>
<feature type="region of interest" description="Disordered" evidence="17">
    <location>
        <begin position="1"/>
        <end position="24"/>
    </location>
</feature>
<evidence type="ECO:0000256" key="12">
    <source>
        <dbReference type="ARBA" id="ARBA00047652"/>
    </source>
</evidence>
<gene>
    <name evidence="19" type="ORF">FA15DRAFT_626452</name>
</gene>
<keyword evidence="2" id="KW-0285">Flavoprotein</keyword>
<evidence type="ECO:0000256" key="3">
    <source>
        <dbReference type="ARBA" id="ARBA00022643"/>
    </source>
</evidence>
<evidence type="ECO:0000256" key="6">
    <source>
        <dbReference type="ARBA" id="ARBA00022857"/>
    </source>
</evidence>
<evidence type="ECO:0000256" key="13">
    <source>
        <dbReference type="ARBA" id="ARBA00048342"/>
    </source>
</evidence>
<dbReference type="InterPro" id="IPR018517">
    <property type="entry name" value="tRNA_hU_synthase_CS"/>
</dbReference>
<keyword evidence="6" id="KW-0521">NADP</keyword>
<comment type="catalytic activity">
    <reaction evidence="12">
        <text>5,6-dihydrouridine(16) in tRNA + NADP(+) = uridine(16) in tRNA + NADPH + H(+)</text>
        <dbReference type="Rhea" id="RHEA:53376"/>
        <dbReference type="Rhea" id="RHEA-COMP:13543"/>
        <dbReference type="Rhea" id="RHEA-COMP:13544"/>
        <dbReference type="ChEBI" id="CHEBI:15378"/>
        <dbReference type="ChEBI" id="CHEBI:57783"/>
        <dbReference type="ChEBI" id="CHEBI:58349"/>
        <dbReference type="ChEBI" id="CHEBI:65315"/>
        <dbReference type="ChEBI" id="CHEBI:74443"/>
        <dbReference type="EC" id="1.3.1.88"/>
    </reaction>
    <physiologicalReaction direction="right-to-left" evidence="12">
        <dbReference type="Rhea" id="RHEA:53378"/>
    </physiologicalReaction>
</comment>
<evidence type="ECO:0000256" key="10">
    <source>
        <dbReference type="ARBA" id="ARBA00038890"/>
    </source>
</evidence>
<dbReference type="InterPro" id="IPR013785">
    <property type="entry name" value="Aldolase_TIM"/>
</dbReference>
<keyword evidence="5" id="KW-0819">tRNA processing</keyword>
<dbReference type="Proteomes" id="UP000307440">
    <property type="component" value="Unassembled WGS sequence"/>
</dbReference>
<proteinExistence type="inferred from homology"/>
<evidence type="ECO:0000256" key="16">
    <source>
        <dbReference type="ARBA" id="ARBA00049467"/>
    </source>
</evidence>
<name>A0A5C3KIG5_COPMA</name>
<dbReference type="InterPro" id="IPR035587">
    <property type="entry name" value="DUS-like_FMN-bd"/>
</dbReference>
<accession>A0A5C3KIG5</accession>
<keyword evidence="8" id="KW-0520">NAD</keyword>
<evidence type="ECO:0000256" key="15">
    <source>
        <dbReference type="ARBA" id="ARBA00049447"/>
    </source>
</evidence>
<evidence type="ECO:0000256" key="4">
    <source>
        <dbReference type="ARBA" id="ARBA00022664"/>
    </source>
</evidence>
<comment type="catalytic activity">
    <reaction evidence="11">
        <text>5,6-dihydrouridine(17) in tRNA + NAD(+) = uridine(17) in tRNA + NADH + H(+)</text>
        <dbReference type="Rhea" id="RHEA:53372"/>
        <dbReference type="Rhea" id="RHEA-COMP:13541"/>
        <dbReference type="Rhea" id="RHEA-COMP:13542"/>
        <dbReference type="ChEBI" id="CHEBI:15378"/>
        <dbReference type="ChEBI" id="CHEBI:57540"/>
        <dbReference type="ChEBI" id="CHEBI:57945"/>
        <dbReference type="ChEBI" id="CHEBI:65315"/>
        <dbReference type="ChEBI" id="CHEBI:74443"/>
        <dbReference type="EC" id="1.3.1.88"/>
    </reaction>
    <physiologicalReaction direction="right-to-left" evidence="11">
        <dbReference type="Rhea" id="RHEA:53374"/>
    </physiologicalReaction>
</comment>
<organism evidence="19 20">
    <name type="scientific">Coprinopsis marcescibilis</name>
    <name type="common">Agaric fungus</name>
    <name type="synonym">Psathyrella marcescibilis</name>
    <dbReference type="NCBI Taxonomy" id="230819"/>
    <lineage>
        <taxon>Eukaryota</taxon>
        <taxon>Fungi</taxon>
        <taxon>Dikarya</taxon>
        <taxon>Basidiomycota</taxon>
        <taxon>Agaricomycotina</taxon>
        <taxon>Agaricomycetes</taxon>
        <taxon>Agaricomycetidae</taxon>
        <taxon>Agaricales</taxon>
        <taxon>Agaricineae</taxon>
        <taxon>Psathyrellaceae</taxon>
        <taxon>Coprinopsis</taxon>
    </lineage>
</organism>
<evidence type="ECO:0000313" key="19">
    <source>
        <dbReference type="EMBL" id="TFK19665.1"/>
    </source>
</evidence>
<evidence type="ECO:0000256" key="9">
    <source>
        <dbReference type="ARBA" id="ARBA00038313"/>
    </source>
</evidence>
<evidence type="ECO:0000256" key="7">
    <source>
        <dbReference type="ARBA" id="ARBA00023002"/>
    </source>
</evidence>
<dbReference type="OrthoDB" id="272303at2759"/>
<evidence type="ECO:0000256" key="1">
    <source>
        <dbReference type="ARBA" id="ARBA00001917"/>
    </source>
</evidence>
<comment type="catalytic activity">
    <reaction evidence="14">
        <text>5,6-dihydrouridine(16) in tRNA + NAD(+) = uridine(16) in tRNA + NADH + H(+)</text>
        <dbReference type="Rhea" id="RHEA:53380"/>
        <dbReference type="Rhea" id="RHEA-COMP:13543"/>
        <dbReference type="Rhea" id="RHEA-COMP:13544"/>
        <dbReference type="ChEBI" id="CHEBI:15378"/>
        <dbReference type="ChEBI" id="CHEBI:57540"/>
        <dbReference type="ChEBI" id="CHEBI:57945"/>
        <dbReference type="ChEBI" id="CHEBI:65315"/>
        <dbReference type="ChEBI" id="CHEBI:74443"/>
        <dbReference type="EC" id="1.3.1.88"/>
    </reaction>
    <physiologicalReaction direction="right-to-left" evidence="14">
        <dbReference type="Rhea" id="RHEA:53382"/>
    </physiologicalReaction>
</comment>
<sequence>MSTSSPSLASTSTSPSTSTPHPRKLSGYDFYREILKSPKLIVAPMVDQSELAYRRLCREYGAELVYTPMINAKMFTDATNKSYRHNAFDIVSGEEGAYTDLSTSAASSTIAEGSYDRPLVVQFCANDPEKLLQSAKMVEEHCDAVDINLGCPQDIAKRGRYGSFLQDDWDLIYRLINILHTNLSIPVTAKFRIFDDVEKTVEYAKMLERAGAQILTCHGRIREQRGVNTGLASWRHIKAVKESVSVPVFANGNILFRDDVQRCLDATGCDGVMSAEGVLYNPALFVGLNDPSTSLPLTTTNPPIHTLAARYLELLTTQTTKTPVSAVKGHLFKILRPGLSVKGNWDLRDRLGKVGVKSGGGAGGAAEDREIGGVRGVKWVKECVDIVEEIGRRNERDAAELTQNGAVPLEDLIKVDEKSGLRVLPYWLAQPYFRAAPPPNANANEKKKKKVQVVVVKGREAPDVMEVNRVGVNEQVRAKRSIEDLVLASDVEEARLKHEHEERCEGCTGEGCGKNSGRVAVAAAAVVDDAEVAVVVKRRRVSIEGEV</sequence>
<protein>
    <recommendedName>
        <fullName evidence="10">tRNA-dihydrouridine(16/17) synthase [NAD(P)(+)]</fullName>
        <ecNumber evidence="10">1.3.1.88</ecNumber>
    </recommendedName>
</protein>
<dbReference type="EMBL" id="ML210330">
    <property type="protein sequence ID" value="TFK19665.1"/>
    <property type="molecule type" value="Genomic_DNA"/>
</dbReference>
<keyword evidence="7" id="KW-0560">Oxidoreductase</keyword>
<dbReference type="PANTHER" id="PTHR11082:SF5">
    <property type="entry name" value="TRNA-DIHYDROURIDINE(16_17) SYNTHASE [NAD(P)(+)]-LIKE"/>
    <property type="match status" value="1"/>
</dbReference>
<evidence type="ECO:0000256" key="11">
    <source>
        <dbReference type="ARBA" id="ARBA00047287"/>
    </source>
</evidence>
<feature type="domain" description="DUS-like FMN-binding" evidence="18">
    <location>
        <begin position="42"/>
        <end position="337"/>
    </location>
</feature>
<dbReference type="GO" id="GO:0050660">
    <property type="term" value="F:flavin adenine dinucleotide binding"/>
    <property type="evidence" value="ECO:0007669"/>
    <property type="project" value="InterPro"/>
</dbReference>
<dbReference type="STRING" id="230819.A0A5C3KIG5"/>
<comment type="similarity">
    <text evidence="9">Belongs to the Dus family. Dus1 subfamily.</text>
</comment>
<dbReference type="Gene3D" id="3.20.20.70">
    <property type="entry name" value="Aldolase class I"/>
    <property type="match status" value="1"/>
</dbReference>
<comment type="catalytic activity">
    <reaction evidence="16">
        <text>5,6-dihydrouridine(17) in tRNA + NADP(+) = uridine(17) in tRNA + NADPH + H(+)</text>
        <dbReference type="Rhea" id="RHEA:53368"/>
        <dbReference type="Rhea" id="RHEA-COMP:13541"/>
        <dbReference type="Rhea" id="RHEA-COMP:13542"/>
        <dbReference type="ChEBI" id="CHEBI:15378"/>
        <dbReference type="ChEBI" id="CHEBI:57783"/>
        <dbReference type="ChEBI" id="CHEBI:58349"/>
        <dbReference type="ChEBI" id="CHEBI:65315"/>
        <dbReference type="ChEBI" id="CHEBI:74443"/>
        <dbReference type="EC" id="1.3.1.88"/>
    </reaction>
    <physiologicalReaction direction="right-to-left" evidence="16">
        <dbReference type="Rhea" id="RHEA:53370"/>
    </physiologicalReaction>
</comment>
<dbReference type="CDD" id="cd02801">
    <property type="entry name" value="DUS_like_FMN"/>
    <property type="match status" value="1"/>
</dbReference>
<keyword evidence="3" id="KW-0288">FMN</keyword>
<dbReference type="AlphaFoldDB" id="A0A5C3KIG5"/>
<evidence type="ECO:0000256" key="17">
    <source>
        <dbReference type="SAM" id="MobiDB-lite"/>
    </source>
</evidence>
<evidence type="ECO:0000256" key="2">
    <source>
        <dbReference type="ARBA" id="ARBA00022630"/>
    </source>
</evidence>